<feature type="transmembrane region" description="Helical" evidence="9">
    <location>
        <begin position="47"/>
        <end position="65"/>
    </location>
</feature>
<organism evidence="11 12">
    <name type="scientific">Halobacillus amylolyticus</name>
    <dbReference type="NCBI Taxonomy" id="2932259"/>
    <lineage>
        <taxon>Bacteria</taxon>
        <taxon>Bacillati</taxon>
        <taxon>Bacillota</taxon>
        <taxon>Bacilli</taxon>
        <taxon>Bacillales</taxon>
        <taxon>Bacillaceae</taxon>
        <taxon>Halobacillus</taxon>
    </lineage>
</organism>
<evidence type="ECO:0000256" key="4">
    <source>
        <dbReference type="ARBA" id="ARBA00022519"/>
    </source>
</evidence>
<evidence type="ECO:0000256" key="2">
    <source>
        <dbReference type="ARBA" id="ARBA00022448"/>
    </source>
</evidence>
<dbReference type="InterPro" id="IPR055348">
    <property type="entry name" value="DctQ"/>
</dbReference>
<keyword evidence="2" id="KW-0813">Transport</keyword>
<feature type="domain" description="Tripartite ATP-independent periplasmic transporters DctQ component" evidence="10">
    <location>
        <begin position="23"/>
        <end position="151"/>
    </location>
</feature>
<keyword evidence="3" id="KW-1003">Cell membrane</keyword>
<evidence type="ECO:0000256" key="9">
    <source>
        <dbReference type="SAM" id="Phobius"/>
    </source>
</evidence>
<keyword evidence="7 9" id="KW-0472">Membrane</keyword>
<dbReference type="RefSeq" id="WP_245031314.1">
    <property type="nucleotide sequence ID" value="NZ_CP095075.1"/>
</dbReference>
<dbReference type="PANTHER" id="PTHR35011:SF2">
    <property type="entry name" value="2,3-DIKETO-L-GULONATE TRAP TRANSPORTER SMALL PERMEASE PROTEIN YIAM"/>
    <property type="match status" value="1"/>
</dbReference>
<comment type="subcellular location">
    <subcellularLocation>
        <location evidence="1">Cell inner membrane</location>
        <topology evidence="1">Multi-pass membrane protein</topology>
    </subcellularLocation>
</comment>
<evidence type="ECO:0000256" key="1">
    <source>
        <dbReference type="ARBA" id="ARBA00004429"/>
    </source>
</evidence>
<keyword evidence="6 9" id="KW-1133">Transmembrane helix</keyword>
<proteinExistence type="inferred from homology"/>
<feature type="transmembrane region" description="Helical" evidence="9">
    <location>
        <begin position="127"/>
        <end position="145"/>
    </location>
</feature>
<feature type="transmembrane region" description="Helical" evidence="9">
    <location>
        <begin position="12"/>
        <end position="35"/>
    </location>
</feature>
<dbReference type="Proteomes" id="UP000830326">
    <property type="component" value="Chromosome"/>
</dbReference>
<sequence>MRRLLDWSEKSVSFLTIILFIAMTIMVFTQVVLRFVFDSSIIWAEEFSRYAMVWLAFLGATIGIRHEEHTRIDFFLKLLPKKLKKLMEIVNKILCVIFLGVITYYSIIMFESTFSLLTPAMKIPIGLVHSILPATGIIMIVYILIQIVDIIKFEKEGDQTV</sequence>
<name>A0ABY4H913_9BACI</name>
<evidence type="ECO:0000256" key="3">
    <source>
        <dbReference type="ARBA" id="ARBA00022475"/>
    </source>
</evidence>
<feature type="transmembrane region" description="Helical" evidence="9">
    <location>
        <begin position="86"/>
        <end position="107"/>
    </location>
</feature>
<dbReference type="Pfam" id="PF04290">
    <property type="entry name" value="DctQ"/>
    <property type="match status" value="1"/>
</dbReference>
<gene>
    <name evidence="11" type="ORF">MUO15_17465</name>
</gene>
<dbReference type="EMBL" id="CP095075">
    <property type="protein sequence ID" value="UOR11363.1"/>
    <property type="molecule type" value="Genomic_DNA"/>
</dbReference>
<dbReference type="InterPro" id="IPR007387">
    <property type="entry name" value="TRAP_DctQ"/>
</dbReference>
<comment type="similarity">
    <text evidence="8">Belongs to the TRAP transporter small permease family.</text>
</comment>
<evidence type="ECO:0000313" key="12">
    <source>
        <dbReference type="Proteomes" id="UP000830326"/>
    </source>
</evidence>
<keyword evidence="12" id="KW-1185">Reference proteome</keyword>
<evidence type="ECO:0000256" key="7">
    <source>
        <dbReference type="ARBA" id="ARBA00023136"/>
    </source>
</evidence>
<evidence type="ECO:0000259" key="10">
    <source>
        <dbReference type="Pfam" id="PF04290"/>
    </source>
</evidence>
<evidence type="ECO:0000256" key="5">
    <source>
        <dbReference type="ARBA" id="ARBA00022692"/>
    </source>
</evidence>
<reference evidence="11" key="1">
    <citation type="submission" date="2022-04" db="EMBL/GenBank/DDBJ databases">
        <title>Halobacillus sp. isolated from saltern.</title>
        <authorList>
            <person name="Won M."/>
            <person name="Lee C.-M."/>
            <person name="Woen H.-Y."/>
            <person name="Kwon S.-W."/>
        </authorList>
    </citation>
    <scope>NUCLEOTIDE SEQUENCE</scope>
    <source>
        <strain evidence="11">SSHM10-5</strain>
    </source>
</reference>
<evidence type="ECO:0000256" key="6">
    <source>
        <dbReference type="ARBA" id="ARBA00022989"/>
    </source>
</evidence>
<keyword evidence="4" id="KW-0997">Cell inner membrane</keyword>
<dbReference type="PANTHER" id="PTHR35011">
    <property type="entry name" value="2,3-DIKETO-L-GULONATE TRAP TRANSPORTER SMALL PERMEASE PROTEIN YIAM"/>
    <property type="match status" value="1"/>
</dbReference>
<evidence type="ECO:0000256" key="8">
    <source>
        <dbReference type="ARBA" id="ARBA00038436"/>
    </source>
</evidence>
<accession>A0ABY4H913</accession>
<evidence type="ECO:0000313" key="11">
    <source>
        <dbReference type="EMBL" id="UOR11363.1"/>
    </source>
</evidence>
<keyword evidence="5 9" id="KW-0812">Transmembrane</keyword>
<protein>
    <submittedName>
        <fullName evidence="11">TRAP transporter small permease</fullName>
    </submittedName>
</protein>